<comment type="caution">
    <text evidence="4">The sequence shown here is derived from an EMBL/GenBank/DDBJ whole genome shotgun (WGS) entry which is preliminary data.</text>
</comment>
<name>A0A9D0ZVL7_9FIRM</name>
<gene>
    <name evidence="4" type="ORF">IAB26_07110</name>
</gene>
<dbReference type="Proteomes" id="UP000886886">
    <property type="component" value="Unassembled WGS sequence"/>
</dbReference>
<dbReference type="Pfam" id="PF13432">
    <property type="entry name" value="TPR_16"/>
    <property type="match status" value="2"/>
</dbReference>
<dbReference type="PROSITE" id="PS51257">
    <property type="entry name" value="PROKAR_LIPOPROTEIN"/>
    <property type="match status" value="1"/>
</dbReference>
<keyword evidence="2 3" id="KW-0802">TPR repeat</keyword>
<proteinExistence type="predicted"/>
<dbReference type="PROSITE" id="PS50005">
    <property type="entry name" value="TPR"/>
    <property type="match status" value="3"/>
</dbReference>
<evidence type="ECO:0000313" key="4">
    <source>
        <dbReference type="EMBL" id="HIQ96316.1"/>
    </source>
</evidence>
<evidence type="ECO:0000256" key="2">
    <source>
        <dbReference type="ARBA" id="ARBA00022803"/>
    </source>
</evidence>
<dbReference type="InterPro" id="IPR011990">
    <property type="entry name" value="TPR-like_helical_dom_sf"/>
</dbReference>
<feature type="repeat" description="TPR" evidence="3">
    <location>
        <begin position="131"/>
        <end position="164"/>
    </location>
</feature>
<organism evidence="4 5">
    <name type="scientific">Candidatus Limivivens merdigallinarum</name>
    <dbReference type="NCBI Taxonomy" id="2840859"/>
    <lineage>
        <taxon>Bacteria</taxon>
        <taxon>Bacillati</taxon>
        <taxon>Bacillota</taxon>
        <taxon>Clostridia</taxon>
        <taxon>Lachnospirales</taxon>
        <taxon>Lachnospiraceae</taxon>
        <taxon>Lachnospiraceae incertae sedis</taxon>
        <taxon>Candidatus Limivivens</taxon>
    </lineage>
</organism>
<dbReference type="PANTHER" id="PTHR44858:SF1">
    <property type="entry name" value="UDP-N-ACETYLGLUCOSAMINE--PEPTIDE N-ACETYLGLUCOSAMINYLTRANSFERASE SPINDLY-RELATED"/>
    <property type="match status" value="1"/>
</dbReference>
<evidence type="ECO:0000256" key="3">
    <source>
        <dbReference type="PROSITE-ProRule" id="PRU00339"/>
    </source>
</evidence>
<dbReference type="PROSITE" id="PS50293">
    <property type="entry name" value="TPR_REGION"/>
    <property type="match status" value="1"/>
</dbReference>
<accession>A0A9D0ZVL7</accession>
<dbReference type="SUPFAM" id="SSF48452">
    <property type="entry name" value="TPR-like"/>
    <property type="match status" value="2"/>
</dbReference>
<feature type="repeat" description="TPR" evidence="3">
    <location>
        <begin position="301"/>
        <end position="334"/>
    </location>
</feature>
<reference evidence="4" key="2">
    <citation type="journal article" date="2021" name="PeerJ">
        <title>Extensive microbial diversity within the chicken gut microbiome revealed by metagenomics and culture.</title>
        <authorList>
            <person name="Gilroy R."/>
            <person name="Ravi A."/>
            <person name="Getino M."/>
            <person name="Pursley I."/>
            <person name="Horton D.L."/>
            <person name="Alikhan N.F."/>
            <person name="Baker D."/>
            <person name="Gharbi K."/>
            <person name="Hall N."/>
            <person name="Watson M."/>
            <person name="Adriaenssens E.M."/>
            <person name="Foster-Nyarko E."/>
            <person name="Jarju S."/>
            <person name="Secka A."/>
            <person name="Antonio M."/>
            <person name="Oren A."/>
            <person name="Chaudhuri R.R."/>
            <person name="La Ragione R."/>
            <person name="Hildebrand F."/>
            <person name="Pallen M.J."/>
        </authorList>
    </citation>
    <scope>NUCLEOTIDE SEQUENCE</scope>
    <source>
        <strain evidence="4">ChiSjej3B21-11622</strain>
    </source>
</reference>
<evidence type="ECO:0000313" key="5">
    <source>
        <dbReference type="Proteomes" id="UP000886886"/>
    </source>
</evidence>
<dbReference type="EMBL" id="DVFT01000103">
    <property type="protein sequence ID" value="HIQ96316.1"/>
    <property type="molecule type" value="Genomic_DNA"/>
</dbReference>
<dbReference type="InterPro" id="IPR050498">
    <property type="entry name" value="Ycf3"/>
</dbReference>
<dbReference type="Pfam" id="PF13181">
    <property type="entry name" value="TPR_8"/>
    <property type="match status" value="1"/>
</dbReference>
<dbReference type="SMART" id="SM00028">
    <property type="entry name" value="TPR"/>
    <property type="match status" value="6"/>
</dbReference>
<evidence type="ECO:0000256" key="1">
    <source>
        <dbReference type="ARBA" id="ARBA00022737"/>
    </source>
</evidence>
<dbReference type="InterPro" id="IPR019734">
    <property type="entry name" value="TPR_rpt"/>
</dbReference>
<keyword evidence="1" id="KW-0677">Repeat</keyword>
<dbReference type="AlphaFoldDB" id="A0A9D0ZVL7"/>
<dbReference type="Pfam" id="PF13174">
    <property type="entry name" value="TPR_6"/>
    <property type="match status" value="1"/>
</dbReference>
<sequence>MKKRIGILCLLTALLLGGCGRGNDEPTNLDEGYTALEEERFDDAIASFDTAIAEVEDEVSAYRGRGIAYLGLGNYSEALSNFNQALESTTDRMEDTRKDILYYKASTQYQQEDFDGTIESCSEILQIADEADAHYLRGASFMEKGEEDTAKADFDAAVALAPSDYSLYLNIYECYREQNLSADGDDYLNTALNIESTDEADNYDKAKIYYYLEDYEQAQELLGPLVESLDGPSLLLMGQVYLKLNDTAHARSVYQQYKSSVGEIPAVYNGLVLCDLADGDTQSAIDNALTGLELNEDDGKQELLYNLIVAYEEAGDYESAKQRSQEYISLYPSDEAGVREYEFLMSR</sequence>
<dbReference type="PANTHER" id="PTHR44858">
    <property type="entry name" value="TETRATRICOPEPTIDE REPEAT PROTEIN 6"/>
    <property type="match status" value="1"/>
</dbReference>
<feature type="repeat" description="TPR" evidence="3">
    <location>
        <begin position="59"/>
        <end position="92"/>
    </location>
</feature>
<protein>
    <submittedName>
        <fullName evidence="4">Tetratricopeptide repeat protein</fullName>
    </submittedName>
</protein>
<reference evidence="4" key="1">
    <citation type="submission" date="2020-10" db="EMBL/GenBank/DDBJ databases">
        <authorList>
            <person name="Gilroy R."/>
        </authorList>
    </citation>
    <scope>NUCLEOTIDE SEQUENCE</scope>
    <source>
        <strain evidence="4">ChiSjej3B21-11622</strain>
    </source>
</reference>
<dbReference type="Gene3D" id="1.25.40.10">
    <property type="entry name" value="Tetratricopeptide repeat domain"/>
    <property type="match status" value="3"/>
</dbReference>